<evidence type="ECO:0000313" key="3">
    <source>
        <dbReference type="Proteomes" id="UP000697710"/>
    </source>
</evidence>
<dbReference type="InterPro" id="IPR001279">
    <property type="entry name" value="Metallo-B-lactamas"/>
</dbReference>
<dbReference type="EMBL" id="JAGQHR010000036">
    <property type="protein sequence ID" value="MCA9726500.1"/>
    <property type="molecule type" value="Genomic_DNA"/>
</dbReference>
<sequence length="290" mass="32288">MDPLTDPRENRVEATERGGRPFVTVLGIAQDGGFPHIGCSRSCCRDAWTNPSLQRRVTALGLTDPASGRCWLFDATPDIRWQLRDLLHTTHGAEPPEGAPRRLAGVFLTHAHLGHYLGLALLGREALAGDHIPVYAMPRLRHFLESNGPWSLLQNLGHVDLQPLSHEQTVVLSPGLTVRPFEVPHRGELSETVGFRIAGPRDSVLFLPDIDRWEAWPESLPDWVRGVGAAYLDATFYDMSELPGRVRTEIPHPPVVDTMERLSVLSPADRGHVRFLHLNHSNPLLRDDSP</sequence>
<reference evidence="2" key="1">
    <citation type="submission" date="2020-04" db="EMBL/GenBank/DDBJ databases">
        <authorList>
            <person name="Zhang T."/>
        </authorList>
    </citation>
    <scope>NUCLEOTIDE SEQUENCE</scope>
    <source>
        <strain evidence="2">HKST-UBA01</strain>
    </source>
</reference>
<gene>
    <name evidence="2" type="ORF">KC729_02390</name>
</gene>
<comment type="caution">
    <text evidence="2">The sequence shown here is derived from an EMBL/GenBank/DDBJ whole genome shotgun (WGS) entry which is preliminary data.</text>
</comment>
<evidence type="ECO:0000259" key="1">
    <source>
        <dbReference type="Pfam" id="PF12706"/>
    </source>
</evidence>
<dbReference type="SUPFAM" id="SSF56281">
    <property type="entry name" value="Metallo-hydrolase/oxidoreductase"/>
    <property type="match status" value="1"/>
</dbReference>
<evidence type="ECO:0000313" key="2">
    <source>
        <dbReference type="EMBL" id="MCA9726500.1"/>
    </source>
</evidence>
<reference evidence="2" key="2">
    <citation type="journal article" date="2021" name="Microbiome">
        <title>Successional dynamics and alternative stable states in a saline activated sludge microbial community over 9 years.</title>
        <authorList>
            <person name="Wang Y."/>
            <person name="Ye J."/>
            <person name="Ju F."/>
            <person name="Liu L."/>
            <person name="Boyd J.A."/>
            <person name="Deng Y."/>
            <person name="Parks D.H."/>
            <person name="Jiang X."/>
            <person name="Yin X."/>
            <person name="Woodcroft B.J."/>
            <person name="Tyson G.W."/>
            <person name="Hugenholtz P."/>
            <person name="Polz M.F."/>
            <person name="Zhang T."/>
        </authorList>
    </citation>
    <scope>NUCLEOTIDE SEQUENCE</scope>
    <source>
        <strain evidence="2">HKST-UBA01</strain>
    </source>
</reference>
<feature type="domain" description="Metallo-beta-lactamase" evidence="1">
    <location>
        <begin position="72"/>
        <end position="266"/>
    </location>
</feature>
<organism evidence="2 3">
    <name type="scientific">Eiseniibacteriota bacterium</name>
    <dbReference type="NCBI Taxonomy" id="2212470"/>
    <lineage>
        <taxon>Bacteria</taxon>
        <taxon>Candidatus Eiseniibacteriota</taxon>
    </lineage>
</organism>
<dbReference type="Gene3D" id="3.60.15.10">
    <property type="entry name" value="Ribonuclease Z/Hydroxyacylglutathione hydrolase-like"/>
    <property type="match status" value="1"/>
</dbReference>
<dbReference type="Proteomes" id="UP000697710">
    <property type="component" value="Unassembled WGS sequence"/>
</dbReference>
<protein>
    <submittedName>
        <fullName evidence="2">Pyrroloquinoline quinone biosynthesis protein PqqB</fullName>
    </submittedName>
</protein>
<name>A0A956LYD6_UNCEI</name>
<proteinExistence type="predicted"/>
<dbReference type="InterPro" id="IPR036866">
    <property type="entry name" value="RibonucZ/Hydroxyglut_hydro"/>
</dbReference>
<accession>A0A956LYD6</accession>
<dbReference type="Pfam" id="PF12706">
    <property type="entry name" value="Lactamase_B_2"/>
    <property type="match status" value="1"/>
</dbReference>
<dbReference type="AlphaFoldDB" id="A0A956LYD6"/>
<feature type="non-terminal residue" evidence="2">
    <location>
        <position position="290"/>
    </location>
</feature>